<dbReference type="HOGENOM" id="CLU_2518494_0_0_1"/>
<sequence>METDFNTLICEEDSLEHPADNYFHQGRQQVHSYQKTYVSICSPAAVGLTILAVVLLMLNIGLGVYHSTLKDTHLTPEDIEQISNE</sequence>
<dbReference type="InParanoid" id="H3BYP8"/>
<dbReference type="AlphaFoldDB" id="H3BYP8"/>
<keyword evidence="1" id="KW-1133">Transmembrane helix</keyword>
<reference evidence="2" key="2">
    <citation type="submission" date="2025-08" db="UniProtKB">
        <authorList>
            <consortium name="Ensembl"/>
        </authorList>
    </citation>
    <scope>IDENTIFICATION</scope>
</reference>
<reference evidence="3" key="1">
    <citation type="journal article" date="2004" name="Nature">
        <title>Genome duplication in the teleost fish Tetraodon nigroviridis reveals the early vertebrate proto-karyotype.</title>
        <authorList>
            <person name="Jaillon O."/>
            <person name="Aury J.-M."/>
            <person name="Brunet F."/>
            <person name="Petit J.-L."/>
            <person name="Stange-Thomann N."/>
            <person name="Mauceli E."/>
            <person name="Bouneau L."/>
            <person name="Fischer C."/>
            <person name="Ozouf-Costaz C."/>
            <person name="Bernot A."/>
            <person name="Nicaud S."/>
            <person name="Jaffe D."/>
            <person name="Fisher S."/>
            <person name="Lutfalla G."/>
            <person name="Dossat C."/>
            <person name="Segurens B."/>
            <person name="Dasilva C."/>
            <person name="Salanoubat M."/>
            <person name="Levy M."/>
            <person name="Boudet N."/>
            <person name="Castellano S."/>
            <person name="Anthouard V."/>
            <person name="Jubin C."/>
            <person name="Castelli V."/>
            <person name="Katinka M."/>
            <person name="Vacherie B."/>
            <person name="Biemont C."/>
            <person name="Skalli Z."/>
            <person name="Cattolico L."/>
            <person name="Poulain J."/>
            <person name="De Berardinis V."/>
            <person name="Cruaud C."/>
            <person name="Duprat S."/>
            <person name="Brottier P."/>
            <person name="Coutanceau J.-P."/>
            <person name="Gouzy J."/>
            <person name="Parra G."/>
            <person name="Lardier G."/>
            <person name="Chapple C."/>
            <person name="McKernan K.J."/>
            <person name="McEwan P."/>
            <person name="Bosak S."/>
            <person name="Kellis M."/>
            <person name="Volff J.-N."/>
            <person name="Guigo R."/>
            <person name="Zody M.C."/>
            <person name="Mesirov J."/>
            <person name="Lindblad-Toh K."/>
            <person name="Birren B."/>
            <person name="Nusbaum C."/>
            <person name="Kahn D."/>
            <person name="Robinson-Rechavi M."/>
            <person name="Laudet V."/>
            <person name="Schachter V."/>
            <person name="Quetier F."/>
            <person name="Saurin W."/>
            <person name="Scarpelli C."/>
            <person name="Wincker P."/>
            <person name="Lander E.S."/>
            <person name="Weissenbach J."/>
            <person name="Roest Crollius H."/>
        </authorList>
    </citation>
    <scope>NUCLEOTIDE SEQUENCE [LARGE SCALE GENOMIC DNA]</scope>
</reference>
<reference evidence="2" key="3">
    <citation type="submission" date="2025-09" db="UniProtKB">
        <authorList>
            <consortium name="Ensembl"/>
        </authorList>
    </citation>
    <scope>IDENTIFICATION</scope>
</reference>
<proteinExistence type="predicted"/>
<organism evidence="2 3">
    <name type="scientific">Tetraodon nigroviridis</name>
    <name type="common">Spotted green pufferfish</name>
    <name type="synonym">Chelonodon nigroviridis</name>
    <dbReference type="NCBI Taxonomy" id="99883"/>
    <lineage>
        <taxon>Eukaryota</taxon>
        <taxon>Metazoa</taxon>
        <taxon>Chordata</taxon>
        <taxon>Craniata</taxon>
        <taxon>Vertebrata</taxon>
        <taxon>Euteleostomi</taxon>
        <taxon>Actinopterygii</taxon>
        <taxon>Neopterygii</taxon>
        <taxon>Teleostei</taxon>
        <taxon>Neoteleostei</taxon>
        <taxon>Acanthomorphata</taxon>
        <taxon>Eupercaria</taxon>
        <taxon>Tetraodontiformes</taxon>
        <taxon>Tetradontoidea</taxon>
        <taxon>Tetraodontidae</taxon>
        <taxon>Tetraodon</taxon>
    </lineage>
</organism>
<dbReference type="Ensembl" id="ENSTNIT00000000691.1">
    <property type="protein sequence ID" value="ENSTNIP00000001114.1"/>
    <property type="gene ID" value="ENSTNIG00000000369.1"/>
</dbReference>
<evidence type="ECO:0000313" key="2">
    <source>
        <dbReference type="Ensembl" id="ENSTNIP00000001114.1"/>
    </source>
</evidence>
<keyword evidence="3" id="KW-1185">Reference proteome</keyword>
<keyword evidence="1" id="KW-0472">Membrane</keyword>
<dbReference type="Proteomes" id="UP000007303">
    <property type="component" value="Unassembled WGS sequence"/>
</dbReference>
<evidence type="ECO:0000256" key="1">
    <source>
        <dbReference type="SAM" id="Phobius"/>
    </source>
</evidence>
<protein>
    <submittedName>
        <fullName evidence="2">Uncharacterized protein</fullName>
    </submittedName>
</protein>
<dbReference type="STRING" id="99883.ENSTNIP00000001114"/>
<evidence type="ECO:0000313" key="3">
    <source>
        <dbReference type="Proteomes" id="UP000007303"/>
    </source>
</evidence>
<accession>H3BYP8</accession>
<feature type="transmembrane region" description="Helical" evidence="1">
    <location>
        <begin position="37"/>
        <end position="60"/>
    </location>
</feature>
<name>H3BYP8_TETNG</name>
<keyword evidence="1" id="KW-0812">Transmembrane</keyword>